<name>A0A016TML5_9BILA</name>
<dbReference type="PANTHER" id="PTHR11923">
    <property type="entry name" value="SCAVENGER RECEPTOR CLASS B TYPE-1 SR-B1"/>
    <property type="match status" value="1"/>
</dbReference>
<keyword evidence="6" id="KW-0325">Glycoprotein</keyword>
<organism evidence="8 9">
    <name type="scientific">Ancylostoma ceylanicum</name>
    <dbReference type="NCBI Taxonomy" id="53326"/>
    <lineage>
        <taxon>Eukaryota</taxon>
        <taxon>Metazoa</taxon>
        <taxon>Ecdysozoa</taxon>
        <taxon>Nematoda</taxon>
        <taxon>Chromadorea</taxon>
        <taxon>Rhabditida</taxon>
        <taxon>Rhabditina</taxon>
        <taxon>Rhabditomorpha</taxon>
        <taxon>Strongyloidea</taxon>
        <taxon>Ancylostomatidae</taxon>
        <taxon>Ancylostomatinae</taxon>
        <taxon>Ancylostoma</taxon>
    </lineage>
</organism>
<feature type="transmembrane region" description="Helical" evidence="7">
    <location>
        <begin position="12"/>
        <end position="34"/>
    </location>
</feature>
<dbReference type="STRING" id="53326.A0A016TML5"/>
<dbReference type="PRINTS" id="PR01609">
    <property type="entry name" value="CD36FAMILY"/>
</dbReference>
<comment type="similarity">
    <text evidence="2">Belongs to the CD36 family.</text>
</comment>
<dbReference type="Proteomes" id="UP000024635">
    <property type="component" value="Unassembled WGS sequence"/>
</dbReference>
<dbReference type="Pfam" id="PF01130">
    <property type="entry name" value="CD36"/>
    <property type="match status" value="1"/>
</dbReference>
<reference evidence="9" key="1">
    <citation type="journal article" date="2015" name="Nat. Genet.">
        <title>The genome and transcriptome of the zoonotic hookworm Ancylostoma ceylanicum identify infection-specific gene families.</title>
        <authorList>
            <person name="Schwarz E.M."/>
            <person name="Hu Y."/>
            <person name="Antoshechkin I."/>
            <person name="Miller M.M."/>
            <person name="Sternberg P.W."/>
            <person name="Aroian R.V."/>
        </authorList>
    </citation>
    <scope>NUCLEOTIDE SEQUENCE</scope>
    <source>
        <strain evidence="9">HY135</strain>
    </source>
</reference>
<sequence>MRKQQCVCGGISAGLFLIGAGLLIAGLVVVLKVFPDTVNKTVKSQKVLGMNTDGTLNDFTKTWANPSYISTMQYWAFDYKNTIGILNRALQPDMDEKGPYTYDETIINSRISFIDNGEKMQFAQATQYNFNPAKSCPTCDPKKDTVTVPDISFFVGLQQIDSLVETLLGNEKIEGICKMLLKDKCAELAEVLEREIGTVMSMFKTGPFVTVTVDQLLFSGYISPLITKLADRVIKISNKLIGTNFPLIDPKPFTVALNAENGTTDTLYTVDSGKLDYSRAGYILSFNNMTNASLPSQGNKLPSQWWPGAETPSCNGYALMLEGTDGDFFKSFIEKTERLPIYIDDICRTAELQFEKEVTVKDIQGYRFVMPADQFDYSLTDNCGFCNPNTLSKYGAYDRPVNSTCLPSGLLDISGCQNSPIIISKPHFYQASDIVKSFVPRFKSSYDDETTLDIEPMTGTVLSANKRIQINLLANQFPTIGAYSVLRPGAYPLVWLNESFLMDDGTRDDLQSSLFTPTKIVKIACWSAVGVGGALMVLSAVLCLVTVNCMGEKEEKKDD</sequence>
<keyword evidence="4 7" id="KW-1133">Transmembrane helix</keyword>
<evidence type="ECO:0000256" key="5">
    <source>
        <dbReference type="ARBA" id="ARBA00023136"/>
    </source>
</evidence>
<feature type="transmembrane region" description="Helical" evidence="7">
    <location>
        <begin position="526"/>
        <end position="547"/>
    </location>
</feature>
<comment type="subcellular location">
    <subcellularLocation>
        <location evidence="1">Membrane</location>
    </subcellularLocation>
</comment>
<evidence type="ECO:0000313" key="9">
    <source>
        <dbReference type="Proteomes" id="UP000024635"/>
    </source>
</evidence>
<dbReference type="EMBL" id="JARK01001426">
    <property type="protein sequence ID" value="EYC03965.1"/>
    <property type="molecule type" value="Genomic_DNA"/>
</dbReference>
<keyword evidence="3 7" id="KW-0812">Transmembrane</keyword>
<evidence type="ECO:0000256" key="7">
    <source>
        <dbReference type="SAM" id="Phobius"/>
    </source>
</evidence>
<dbReference type="GO" id="GO:0005044">
    <property type="term" value="F:scavenger receptor activity"/>
    <property type="evidence" value="ECO:0007669"/>
    <property type="project" value="TreeGrafter"/>
</dbReference>
<dbReference type="PANTHER" id="PTHR11923:SF105">
    <property type="entry name" value="PROTEIN CBR-SCAV-1"/>
    <property type="match status" value="1"/>
</dbReference>
<dbReference type="InterPro" id="IPR002159">
    <property type="entry name" value="CD36_fam"/>
</dbReference>
<evidence type="ECO:0000256" key="4">
    <source>
        <dbReference type="ARBA" id="ARBA00022989"/>
    </source>
</evidence>
<evidence type="ECO:0000256" key="1">
    <source>
        <dbReference type="ARBA" id="ARBA00004370"/>
    </source>
</evidence>
<evidence type="ECO:0000256" key="2">
    <source>
        <dbReference type="ARBA" id="ARBA00010532"/>
    </source>
</evidence>
<dbReference type="GO" id="GO:0016020">
    <property type="term" value="C:membrane"/>
    <property type="evidence" value="ECO:0007669"/>
    <property type="project" value="UniProtKB-SubCell"/>
</dbReference>
<keyword evidence="5 7" id="KW-0472">Membrane</keyword>
<evidence type="ECO:0000313" key="8">
    <source>
        <dbReference type="EMBL" id="EYC03965.1"/>
    </source>
</evidence>
<evidence type="ECO:0000256" key="3">
    <source>
        <dbReference type="ARBA" id="ARBA00022692"/>
    </source>
</evidence>
<accession>A0A016TML5</accession>
<evidence type="ECO:0000256" key="6">
    <source>
        <dbReference type="ARBA" id="ARBA00023180"/>
    </source>
</evidence>
<dbReference type="OrthoDB" id="18585at2759"/>
<comment type="caution">
    <text evidence="8">The sequence shown here is derived from an EMBL/GenBank/DDBJ whole genome shotgun (WGS) entry which is preliminary data.</text>
</comment>
<protein>
    <recommendedName>
        <fullName evidence="10">CD36 family protein</fullName>
    </recommendedName>
</protein>
<evidence type="ECO:0008006" key="10">
    <source>
        <dbReference type="Google" id="ProtNLM"/>
    </source>
</evidence>
<dbReference type="AlphaFoldDB" id="A0A016TML5"/>
<dbReference type="GO" id="GO:0005737">
    <property type="term" value="C:cytoplasm"/>
    <property type="evidence" value="ECO:0007669"/>
    <property type="project" value="TreeGrafter"/>
</dbReference>
<gene>
    <name evidence="8" type="primary">Acey_s0090.g2338</name>
    <name evidence="8" type="synonym">Acey-scav-1</name>
    <name evidence="8" type="ORF">Y032_0090g2338</name>
</gene>
<keyword evidence="9" id="KW-1185">Reference proteome</keyword>
<proteinExistence type="inferred from homology"/>